<dbReference type="Pfam" id="PF11867">
    <property type="entry name" value="T1RH-like_C"/>
    <property type="match status" value="1"/>
</dbReference>
<organism evidence="3">
    <name type="scientific">marine sediment metagenome</name>
    <dbReference type="NCBI Taxonomy" id="412755"/>
    <lineage>
        <taxon>unclassified sequences</taxon>
        <taxon>metagenomes</taxon>
        <taxon>ecological metagenomes</taxon>
    </lineage>
</organism>
<feature type="non-terminal residue" evidence="3">
    <location>
        <position position="1"/>
    </location>
</feature>
<proteinExistence type="predicted"/>
<reference evidence="3" key="1">
    <citation type="journal article" date="2014" name="Front. Microbiol.">
        <title>High frequency of phylogenetically diverse reductive dehalogenase-homologous genes in deep subseafloor sedimentary metagenomes.</title>
        <authorList>
            <person name="Kawai M."/>
            <person name="Futagami T."/>
            <person name="Toyoda A."/>
            <person name="Takaki Y."/>
            <person name="Nishi S."/>
            <person name="Hori S."/>
            <person name="Arai W."/>
            <person name="Tsubouchi T."/>
            <person name="Morono Y."/>
            <person name="Uchiyama I."/>
            <person name="Ito T."/>
            <person name="Fujiyama A."/>
            <person name="Inagaki F."/>
            <person name="Takami H."/>
        </authorList>
    </citation>
    <scope>NUCLEOTIDE SEQUENCE</scope>
    <source>
        <strain evidence="3">Expedition CK06-06</strain>
    </source>
</reference>
<accession>X0VS88</accession>
<dbReference type="PANTHER" id="PTHR30195:SF15">
    <property type="entry name" value="TYPE I RESTRICTION ENZYME HINDI ENDONUCLEASE SUBUNIT"/>
    <property type="match status" value="1"/>
</dbReference>
<dbReference type="GO" id="GO:0009307">
    <property type="term" value="P:DNA restriction-modification system"/>
    <property type="evidence" value="ECO:0007669"/>
    <property type="project" value="UniProtKB-KW"/>
</dbReference>
<gene>
    <name evidence="3" type="ORF">S01H1_34117</name>
</gene>
<evidence type="ECO:0000313" key="3">
    <source>
        <dbReference type="EMBL" id="GAG13972.1"/>
    </source>
</evidence>
<sequence length="230" mass="26820">ISQVMHDVEDLLDESIAAEGYVIREPSEPYGTEHLVDLSKIDFEALKAHFQKSHKRIQAEQLKGAISIKLRRMVRLNRIRMNFLERLQQMIDEYNAGSINVDVFFDRLVELAKELSVEEKRSVAEQLTEEELAVFDLLAKPEISLTSKEERNVKRVARSLLETLKQEKLVLDWRKRQQSRAAVRLCIEETLDELPATYTKEIYVRKCDVVYQHVYDSYFGRGRSIYAEAA</sequence>
<feature type="domain" description="Type I restriction enzyme HindI endonuclease subunit-like C-terminal" evidence="2">
    <location>
        <begin position="3"/>
        <end position="198"/>
    </location>
</feature>
<dbReference type="PANTHER" id="PTHR30195">
    <property type="entry name" value="TYPE I SITE-SPECIFIC DEOXYRIBONUCLEASE PROTEIN SUBUNIT M AND R"/>
    <property type="match status" value="1"/>
</dbReference>
<keyword evidence="1" id="KW-0680">Restriction system</keyword>
<evidence type="ECO:0000259" key="2">
    <source>
        <dbReference type="Pfam" id="PF11867"/>
    </source>
</evidence>
<evidence type="ECO:0000256" key="1">
    <source>
        <dbReference type="ARBA" id="ARBA00022747"/>
    </source>
</evidence>
<dbReference type="InterPro" id="IPR051268">
    <property type="entry name" value="Type-I_R_enzyme_R_subunit"/>
</dbReference>
<comment type="caution">
    <text evidence="3">The sequence shown here is derived from an EMBL/GenBank/DDBJ whole genome shotgun (WGS) entry which is preliminary data.</text>
</comment>
<dbReference type="EMBL" id="BARS01021216">
    <property type="protein sequence ID" value="GAG13972.1"/>
    <property type="molecule type" value="Genomic_DNA"/>
</dbReference>
<dbReference type="InterPro" id="IPR021810">
    <property type="entry name" value="T1RH-like_C"/>
</dbReference>
<protein>
    <recommendedName>
        <fullName evidence="2">Type I restriction enzyme HindI endonuclease subunit-like C-terminal domain-containing protein</fullName>
    </recommendedName>
</protein>
<dbReference type="AlphaFoldDB" id="X0VS88"/>
<name>X0VS88_9ZZZZ</name>